<evidence type="ECO:0000313" key="2">
    <source>
        <dbReference type="EMBL" id="NDY41364.1"/>
    </source>
</evidence>
<feature type="non-terminal residue" evidence="2">
    <location>
        <position position="72"/>
    </location>
</feature>
<organism evidence="2 3">
    <name type="scientific">Dissulfurirhabdus thermomarina</name>
    <dbReference type="NCBI Taxonomy" id="1765737"/>
    <lineage>
        <taxon>Bacteria</taxon>
        <taxon>Deltaproteobacteria</taxon>
        <taxon>Dissulfurirhabdaceae</taxon>
        <taxon>Dissulfurirhabdus</taxon>
    </lineage>
</organism>
<dbReference type="EMBL" id="JAAGRR010000003">
    <property type="protein sequence ID" value="NDY41364.1"/>
    <property type="molecule type" value="Genomic_DNA"/>
</dbReference>
<proteinExistence type="predicted"/>
<keyword evidence="3" id="KW-1185">Reference proteome</keyword>
<dbReference type="SUPFAM" id="SSF50249">
    <property type="entry name" value="Nucleic acid-binding proteins"/>
    <property type="match status" value="1"/>
</dbReference>
<dbReference type="InterPro" id="IPR002792">
    <property type="entry name" value="TRAM_dom"/>
</dbReference>
<dbReference type="PROSITE" id="PS50926">
    <property type="entry name" value="TRAM"/>
    <property type="match status" value="1"/>
</dbReference>
<sequence>MRPVTVRIERLVPGGRGLARLPDGRVCFVEGVLPGERVAVRPRRAVGDWTPADLVEVHAPSPDRRPPPCPHA</sequence>
<dbReference type="Proteomes" id="UP000469346">
    <property type="component" value="Unassembled WGS sequence"/>
</dbReference>
<accession>A0A6N9TNN7</accession>
<feature type="domain" description="TRAM" evidence="1">
    <location>
        <begin position="1"/>
        <end position="56"/>
    </location>
</feature>
<gene>
    <name evidence="2" type="ORF">G3N55_00670</name>
</gene>
<evidence type="ECO:0000259" key="1">
    <source>
        <dbReference type="PROSITE" id="PS50926"/>
    </source>
</evidence>
<dbReference type="AlphaFoldDB" id="A0A6N9TNN7"/>
<dbReference type="InterPro" id="IPR012340">
    <property type="entry name" value="NA-bd_OB-fold"/>
</dbReference>
<dbReference type="Gene3D" id="2.40.50.140">
    <property type="entry name" value="Nucleic acid-binding proteins"/>
    <property type="match status" value="1"/>
</dbReference>
<reference evidence="2 3" key="1">
    <citation type="submission" date="2020-02" db="EMBL/GenBank/DDBJ databases">
        <title>Comparative genomics of sulfur disproportionating microorganisms.</title>
        <authorList>
            <person name="Ward L.M."/>
            <person name="Bertran E."/>
            <person name="Johnston D.T."/>
        </authorList>
    </citation>
    <scope>NUCLEOTIDE SEQUENCE [LARGE SCALE GENOMIC DNA]</scope>
    <source>
        <strain evidence="2 3">DSM 100025</strain>
    </source>
</reference>
<dbReference type="Pfam" id="PF01938">
    <property type="entry name" value="TRAM"/>
    <property type="match status" value="1"/>
</dbReference>
<name>A0A6N9TNN7_DISTH</name>
<dbReference type="RefSeq" id="WP_163297526.1">
    <property type="nucleotide sequence ID" value="NZ_JAAGRR010000003.1"/>
</dbReference>
<protein>
    <submittedName>
        <fullName evidence="2">TRAM domain-containing protein</fullName>
    </submittedName>
</protein>
<comment type="caution">
    <text evidence="2">The sequence shown here is derived from an EMBL/GenBank/DDBJ whole genome shotgun (WGS) entry which is preliminary data.</text>
</comment>
<evidence type="ECO:0000313" key="3">
    <source>
        <dbReference type="Proteomes" id="UP000469346"/>
    </source>
</evidence>